<dbReference type="RefSeq" id="WP_309795951.1">
    <property type="nucleotide sequence ID" value="NZ_BAAAHY010000006.1"/>
</dbReference>
<dbReference type="SUPFAM" id="SSF56300">
    <property type="entry name" value="Metallo-dependent phosphatases"/>
    <property type="match status" value="1"/>
</dbReference>
<sequence>MSTSNSYGTLSILHLSDTHLLAQGLHSKSVDTRQTLLEALRSLLPLEELDLLVISGDVSDDGTPESYRSVRELAEDYAHRRDALVLYAIGNHDARPGFWAVLGNGHPGSPAEPDGGQLPVYGSTLLGGFRIVSLDSSVPGRTHGYLDPGQLDWLTGELSTPSESGTVLVLHHPPVEPVTPLHDGIELQNPEALVDALQGSDVRLILSGHYHHALGDTLLVGDRAIPVLVAPGVVNLNDVLAAEGHERALRASGAQFVTVFRADPAAAAARVRSLPLNLGRAEPLFDLPPEEVAAISARISARPDESGNG</sequence>
<dbReference type="Pfam" id="PF00149">
    <property type="entry name" value="Metallophos"/>
    <property type="match status" value="1"/>
</dbReference>
<organism evidence="6 7">
    <name type="scientific">Arthrobacter russicus</name>
    <dbReference type="NCBI Taxonomy" id="172040"/>
    <lineage>
        <taxon>Bacteria</taxon>
        <taxon>Bacillati</taxon>
        <taxon>Actinomycetota</taxon>
        <taxon>Actinomycetes</taxon>
        <taxon>Micrococcales</taxon>
        <taxon>Micrococcaceae</taxon>
        <taxon>Arthrobacter</taxon>
    </lineage>
</organism>
<reference evidence="6 7" key="1">
    <citation type="submission" date="2023-07" db="EMBL/GenBank/DDBJ databases">
        <title>Sequencing the genomes of 1000 actinobacteria strains.</title>
        <authorList>
            <person name="Klenk H.-P."/>
        </authorList>
    </citation>
    <scope>NUCLEOTIDE SEQUENCE [LARGE SCALE GENOMIC DNA]</scope>
    <source>
        <strain evidence="6 7">DSM 14555</strain>
    </source>
</reference>
<dbReference type="InterPro" id="IPR004843">
    <property type="entry name" value="Calcineurin-like_PHP"/>
</dbReference>
<dbReference type="PANTHER" id="PTHR42988:SF2">
    <property type="entry name" value="CYCLIC NUCLEOTIDE PHOSPHODIESTERASE CBUA0032-RELATED"/>
    <property type="match status" value="1"/>
</dbReference>
<gene>
    <name evidence="6" type="ORF">JOE69_000572</name>
</gene>
<name>A0ABU1J848_9MICC</name>
<evidence type="ECO:0000313" key="7">
    <source>
        <dbReference type="Proteomes" id="UP001185069"/>
    </source>
</evidence>
<evidence type="ECO:0000256" key="2">
    <source>
        <dbReference type="ARBA" id="ARBA00022801"/>
    </source>
</evidence>
<evidence type="ECO:0000256" key="4">
    <source>
        <dbReference type="ARBA" id="ARBA00025742"/>
    </source>
</evidence>
<evidence type="ECO:0000259" key="5">
    <source>
        <dbReference type="Pfam" id="PF00149"/>
    </source>
</evidence>
<feature type="domain" description="Calcineurin-like phosphoesterase" evidence="5">
    <location>
        <begin position="11"/>
        <end position="212"/>
    </location>
</feature>
<dbReference type="PANTHER" id="PTHR42988">
    <property type="entry name" value="PHOSPHOHYDROLASE"/>
    <property type="match status" value="1"/>
</dbReference>
<dbReference type="EMBL" id="JAVDQF010000001">
    <property type="protein sequence ID" value="MDR6268334.1"/>
    <property type="molecule type" value="Genomic_DNA"/>
</dbReference>
<keyword evidence="2" id="KW-0378">Hydrolase</keyword>
<keyword evidence="7" id="KW-1185">Reference proteome</keyword>
<evidence type="ECO:0000256" key="1">
    <source>
        <dbReference type="ARBA" id="ARBA00022723"/>
    </source>
</evidence>
<protein>
    <submittedName>
        <fullName evidence="6">3',5'-cyclic AMP phosphodiesterase CpdA</fullName>
    </submittedName>
</protein>
<evidence type="ECO:0000313" key="6">
    <source>
        <dbReference type="EMBL" id="MDR6268334.1"/>
    </source>
</evidence>
<evidence type="ECO:0000256" key="3">
    <source>
        <dbReference type="ARBA" id="ARBA00023004"/>
    </source>
</evidence>
<dbReference type="Gene3D" id="3.60.21.10">
    <property type="match status" value="1"/>
</dbReference>
<comment type="similarity">
    <text evidence="4">Belongs to the cyclic nucleotide phosphodiesterase class-III family.</text>
</comment>
<dbReference type="InterPro" id="IPR029052">
    <property type="entry name" value="Metallo-depent_PP-like"/>
</dbReference>
<comment type="caution">
    <text evidence="6">The sequence shown here is derived from an EMBL/GenBank/DDBJ whole genome shotgun (WGS) entry which is preliminary data.</text>
</comment>
<accession>A0ABU1J848</accession>
<dbReference type="InterPro" id="IPR050884">
    <property type="entry name" value="CNP_phosphodiesterase-III"/>
</dbReference>
<proteinExistence type="inferred from homology"/>
<keyword evidence="1" id="KW-0479">Metal-binding</keyword>
<keyword evidence="3" id="KW-0408">Iron</keyword>
<dbReference type="Proteomes" id="UP001185069">
    <property type="component" value="Unassembled WGS sequence"/>
</dbReference>